<dbReference type="SUPFAM" id="SSF88659">
    <property type="entry name" value="Sigma3 and sigma4 domains of RNA polymerase sigma factors"/>
    <property type="match status" value="1"/>
</dbReference>
<dbReference type="InterPro" id="IPR014284">
    <property type="entry name" value="RNA_pol_sigma-70_dom"/>
</dbReference>
<comment type="similarity">
    <text evidence="1">Belongs to the sigma-70 factor family. ECF subfamily.</text>
</comment>
<dbReference type="GO" id="GO:0003677">
    <property type="term" value="F:DNA binding"/>
    <property type="evidence" value="ECO:0007669"/>
    <property type="project" value="UniProtKB-KW"/>
</dbReference>
<dbReference type="InterPro" id="IPR013325">
    <property type="entry name" value="RNA_pol_sigma_r2"/>
</dbReference>
<dbReference type="RefSeq" id="WP_167990659.1">
    <property type="nucleotide sequence ID" value="NZ_JAATJL010000001.1"/>
</dbReference>
<proteinExistence type="inferred from homology"/>
<keyword evidence="9" id="KW-1185">Reference proteome</keyword>
<dbReference type="Pfam" id="PF08281">
    <property type="entry name" value="Sigma70_r4_2"/>
    <property type="match status" value="1"/>
</dbReference>
<evidence type="ECO:0000256" key="4">
    <source>
        <dbReference type="ARBA" id="ARBA00023125"/>
    </source>
</evidence>
<evidence type="ECO:0000256" key="3">
    <source>
        <dbReference type="ARBA" id="ARBA00023082"/>
    </source>
</evidence>
<organism evidence="8 9">
    <name type="scientific">Arthrobacter pigmenti</name>
    <dbReference type="NCBI Taxonomy" id="271432"/>
    <lineage>
        <taxon>Bacteria</taxon>
        <taxon>Bacillati</taxon>
        <taxon>Actinomycetota</taxon>
        <taxon>Actinomycetes</taxon>
        <taxon>Micrococcales</taxon>
        <taxon>Micrococcaceae</taxon>
        <taxon>Arthrobacter</taxon>
    </lineage>
</organism>
<feature type="domain" description="RNA polymerase sigma factor 70 region 4 type 2" evidence="7">
    <location>
        <begin position="104"/>
        <end position="153"/>
    </location>
</feature>
<dbReference type="GO" id="GO:0016987">
    <property type="term" value="F:sigma factor activity"/>
    <property type="evidence" value="ECO:0007669"/>
    <property type="project" value="UniProtKB-KW"/>
</dbReference>
<dbReference type="PANTHER" id="PTHR43133">
    <property type="entry name" value="RNA POLYMERASE ECF-TYPE SIGMA FACTO"/>
    <property type="match status" value="1"/>
</dbReference>
<accession>A0A846RSB1</accession>
<evidence type="ECO:0000313" key="9">
    <source>
        <dbReference type="Proteomes" id="UP000547458"/>
    </source>
</evidence>
<evidence type="ECO:0000259" key="6">
    <source>
        <dbReference type="Pfam" id="PF04542"/>
    </source>
</evidence>
<keyword evidence="5" id="KW-0804">Transcription</keyword>
<evidence type="ECO:0000256" key="2">
    <source>
        <dbReference type="ARBA" id="ARBA00023015"/>
    </source>
</evidence>
<reference evidence="8 9" key="1">
    <citation type="submission" date="2020-03" db="EMBL/GenBank/DDBJ databases">
        <title>Sequencing the genomes of 1000 actinobacteria strains.</title>
        <authorList>
            <person name="Klenk H.-P."/>
        </authorList>
    </citation>
    <scope>NUCLEOTIDE SEQUENCE [LARGE SCALE GENOMIC DNA]</scope>
    <source>
        <strain evidence="8 9">DSM 16403</strain>
    </source>
</reference>
<keyword evidence="2" id="KW-0805">Transcription regulation</keyword>
<name>A0A846RSB1_9MICC</name>
<protein>
    <submittedName>
        <fullName evidence="8">RNA polymerase sigma-70 factor (ECF subfamily)</fullName>
    </submittedName>
</protein>
<sequence>MTSTTRAQHRERLFAQTHREHHDRVYLYLRRRTESHETAEDLCAETFRIVWQKLAAGSELSAGMLFGVARNVLRNHQRSQRRFARLVDRIREGFDRTENQPDHVHAALARLKPADREILILTYWDGFPISEAADLLGCTPGAARVRLHRARKAFASYLSRTGETP</sequence>
<evidence type="ECO:0000313" key="8">
    <source>
        <dbReference type="EMBL" id="NJC21201.1"/>
    </source>
</evidence>
<dbReference type="PANTHER" id="PTHR43133:SF8">
    <property type="entry name" value="RNA POLYMERASE SIGMA FACTOR HI_1459-RELATED"/>
    <property type="match status" value="1"/>
</dbReference>
<dbReference type="InterPro" id="IPR013324">
    <property type="entry name" value="RNA_pol_sigma_r3/r4-like"/>
</dbReference>
<evidence type="ECO:0000256" key="5">
    <source>
        <dbReference type="ARBA" id="ARBA00023163"/>
    </source>
</evidence>
<evidence type="ECO:0000259" key="7">
    <source>
        <dbReference type="Pfam" id="PF08281"/>
    </source>
</evidence>
<gene>
    <name evidence="8" type="ORF">BJ994_000277</name>
</gene>
<dbReference type="AlphaFoldDB" id="A0A846RSB1"/>
<feature type="domain" description="RNA polymerase sigma-70 region 2" evidence="6">
    <location>
        <begin position="19"/>
        <end position="82"/>
    </location>
</feature>
<dbReference type="SUPFAM" id="SSF88946">
    <property type="entry name" value="Sigma2 domain of RNA polymerase sigma factors"/>
    <property type="match status" value="1"/>
</dbReference>
<keyword evidence="3" id="KW-0731">Sigma factor</keyword>
<evidence type="ECO:0000256" key="1">
    <source>
        <dbReference type="ARBA" id="ARBA00010641"/>
    </source>
</evidence>
<dbReference type="Pfam" id="PF04542">
    <property type="entry name" value="Sigma70_r2"/>
    <property type="match status" value="1"/>
</dbReference>
<dbReference type="Gene3D" id="1.10.10.10">
    <property type="entry name" value="Winged helix-like DNA-binding domain superfamily/Winged helix DNA-binding domain"/>
    <property type="match status" value="1"/>
</dbReference>
<dbReference type="EMBL" id="JAATJL010000001">
    <property type="protein sequence ID" value="NJC21201.1"/>
    <property type="molecule type" value="Genomic_DNA"/>
</dbReference>
<dbReference type="Gene3D" id="1.10.1740.10">
    <property type="match status" value="1"/>
</dbReference>
<dbReference type="NCBIfam" id="TIGR02937">
    <property type="entry name" value="sigma70-ECF"/>
    <property type="match status" value="1"/>
</dbReference>
<dbReference type="Proteomes" id="UP000547458">
    <property type="component" value="Unassembled WGS sequence"/>
</dbReference>
<dbReference type="InterPro" id="IPR007627">
    <property type="entry name" value="RNA_pol_sigma70_r2"/>
</dbReference>
<dbReference type="CDD" id="cd06171">
    <property type="entry name" value="Sigma70_r4"/>
    <property type="match status" value="1"/>
</dbReference>
<keyword evidence="4" id="KW-0238">DNA-binding</keyword>
<dbReference type="GO" id="GO:0006352">
    <property type="term" value="P:DNA-templated transcription initiation"/>
    <property type="evidence" value="ECO:0007669"/>
    <property type="project" value="InterPro"/>
</dbReference>
<dbReference type="InterPro" id="IPR013249">
    <property type="entry name" value="RNA_pol_sigma70_r4_t2"/>
</dbReference>
<dbReference type="InterPro" id="IPR039425">
    <property type="entry name" value="RNA_pol_sigma-70-like"/>
</dbReference>
<dbReference type="InterPro" id="IPR036388">
    <property type="entry name" value="WH-like_DNA-bd_sf"/>
</dbReference>
<comment type="caution">
    <text evidence="8">The sequence shown here is derived from an EMBL/GenBank/DDBJ whole genome shotgun (WGS) entry which is preliminary data.</text>
</comment>